<dbReference type="EMBL" id="CP033912">
    <property type="protein sequence ID" value="AZA94432.1"/>
    <property type="molecule type" value="Genomic_DNA"/>
</dbReference>
<dbReference type="InterPro" id="IPR053158">
    <property type="entry name" value="CapK_Type1_Caps_Biosynth"/>
</dbReference>
<gene>
    <name evidence="1" type="ORF">EG353_02140</name>
</gene>
<evidence type="ECO:0000313" key="2">
    <source>
        <dbReference type="Proteomes" id="UP000281741"/>
    </source>
</evidence>
<keyword evidence="1" id="KW-0436">Ligase</keyword>
<dbReference type="SUPFAM" id="SSF56801">
    <property type="entry name" value="Acetyl-CoA synthetase-like"/>
    <property type="match status" value="1"/>
</dbReference>
<sequence length="446" mass="52092">MDKSIIMKIYNLILEKMVMPAGDLLFSTKTMAELKKWRHISQLSESELINLQKENLSDLLKFAVQEIPFYKELKTEANEDPFTWIKKFPLMKKKVYKDNIDLLLSEDKDKLIKKMTSGSSGIQGITYMNIKEQDLNRAIQMLWWEWAGWKPGKPILQTGMTINRGLLKTFKDYFLRTTYSNAFGMSETSSAQLMSKFRNKKNYHIGGYASSIYLLAKIAEKEGFKDIHFDGAISWGDKMFPHFRSKIKEVFGCKVYDTYACSEGLMIAAQHDLDYYYIMTPHIYLELLDKNGNDVEDGQLGHVVVTRLDSRSMPIIRYYTGDLAIRLPRNQYPEKRKFAFPLLEKVIGRDTDIVYTQSNKFMIVHFFTAIFEFETGIKQFRVIQEDLSSMKIEYIPSKEYDEMVLPRIEKKIHEHLQEDFPIEWIKVDEIPPTASGKPQIIKSLIK</sequence>
<protein>
    <submittedName>
        <fullName evidence="1">Phenylacetate--CoA ligase family protein</fullName>
    </submittedName>
</protein>
<dbReference type="Gene3D" id="3.40.50.12780">
    <property type="entry name" value="N-terminal domain of ligase-like"/>
    <property type="match status" value="1"/>
</dbReference>
<proteinExistence type="predicted"/>
<reference evidence="1 2" key="1">
    <citation type="submission" date="2018-11" db="EMBL/GenBank/DDBJ databases">
        <title>Proposal to divide the Flavobacteriaceae and reorganize its genera based on Amino Acid Identity values calculated from whole genome sequences.</title>
        <authorList>
            <person name="Nicholson A.C."/>
            <person name="Gulvik C.A."/>
            <person name="Whitney A.M."/>
            <person name="Humrighouse B.W."/>
            <person name="Bell M."/>
            <person name="Holmes B."/>
            <person name="Steigerwalt A.G."/>
            <person name="Villarma A."/>
            <person name="Sheth M."/>
            <person name="Batra D."/>
            <person name="Pryor J."/>
            <person name="Bernardet J.-F."/>
            <person name="Hugo C."/>
            <person name="Kampfer P."/>
            <person name="Newman J."/>
            <person name="McQuiston J.R."/>
        </authorList>
    </citation>
    <scope>NUCLEOTIDE SEQUENCE [LARGE SCALE GENOMIC DNA]</scope>
    <source>
        <strain evidence="1 2">H5143</strain>
    </source>
</reference>
<accession>A0ABN5RUN7</accession>
<organism evidence="1 2">
    <name type="scientific">Chryseobacterium shandongense</name>
    <dbReference type="NCBI Taxonomy" id="1493872"/>
    <lineage>
        <taxon>Bacteria</taxon>
        <taxon>Pseudomonadati</taxon>
        <taxon>Bacteroidota</taxon>
        <taxon>Flavobacteriia</taxon>
        <taxon>Flavobacteriales</taxon>
        <taxon>Weeksellaceae</taxon>
        <taxon>Chryseobacterium group</taxon>
        <taxon>Chryseobacterium</taxon>
    </lineage>
</organism>
<dbReference type="InterPro" id="IPR042099">
    <property type="entry name" value="ANL_N_sf"/>
</dbReference>
<dbReference type="PANTHER" id="PTHR36932:SF1">
    <property type="entry name" value="CAPSULAR POLYSACCHARIDE BIOSYNTHESIS PROTEIN"/>
    <property type="match status" value="1"/>
</dbReference>
<dbReference type="PANTHER" id="PTHR36932">
    <property type="entry name" value="CAPSULAR POLYSACCHARIDE BIOSYNTHESIS PROTEIN"/>
    <property type="match status" value="1"/>
</dbReference>
<name>A0ABN5RUN7_9FLAO</name>
<keyword evidence="2" id="KW-1185">Reference proteome</keyword>
<dbReference type="GO" id="GO:0016874">
    <property type="term" value="F:ligase activity"/>
    <property type="evidence" value="ECO:0007669"/>
    <property type="project" value="UniProtKB-KW"/>
</dbReference>
<evidence type="ECO:0000313" key="1">
    <source>
        <dbReference type="EMBL" id="AZA94432.1"/>
    </source>
</evidence>
<dbReference type="Proteomes" id="UP000281741">
    <property type="component" value="Chromosome"/>
</dbReference>